<reference evidence="7 8" key="1">
    <citation type="journal article" date="2007" name="Int. J. Syst. Evol. Microbiol.">
        <title>Halomonas saccharevitans sp. nov., Halomonas arcis sp. nov. and Halomonas subterranea sp. nov., halophilic bacteria isolated from hypersaline environments of China.</title>
        <authorList>
            <person name="Xu X.W."/>
            <person name="Wu Y.H."/>
            <person name="Zhou Z."/>
            <person name="Wang C.S."/>
            <person name="Zhou Y.G."/>
            <person name="Zhang H.B."/>
            <person name="Wang Y."/>
            <person name="Wu M."/>
        </authorList>
    </citation>
    <scope>NUCLEOTIDE SEQUENCE [LARGE SCALE GENOMIC DNA]</scope>
    <source>
        <strain evidence="7 8">TBZ3</strain>
    </source>
</reference>
<evidence type="ECO:0000256" key="1">
    <source>
        <dbReference type="ARBA" id="ARBA00004533"/>
    </source>
</evidence>
<dbReference type="InterPro" id="IPR004960">
    <property type="entry name" value="LipA_acyltrans"/>
</dbReference>
<sequence>MSRSHWTSIGERGTLSGMLFMVKLRRLGDWPFQLLLWPVILWYYTTHRLARRASRDYWLRVQPSLGDSALALRRQSFRHFLSFGRSLMDKVAAWNGEYPPSRLAGDGVQRFSAAVNEGQGGLILVAHHGNLDVVNALSERHPDFDLTVIMHTRNARKFNELLERATGRRQPEILEVSEISPASAQRLDARIRGGGFVVIAADRTPPGQGRTRSLDFLGHPAPFPEGPFVLATLLRCRLYRLSCVREGGSFLVEFDLIGDTASLARRERSAWVAATMQRHADDLAKRVRCHPLQWFNFFPFWHAQETVDHDPSR</sequence>
<dbReference type="GO" id="GO:0009247">
    <property type="term" value="P:glycolipid biosynthetic process"/>
    <property type="evidence" value="ECO:0007669"/>
    <property type="project" value="UniProtKB-ARBA"/>
</dbReference>
<dbReference type="Pfam" id="PF03279">
    <property type="entry name" value="Lip_A_acyltrans"/>
    <property type="match status" value="1"/>
</dbReference>
<accession>A0A5R8MIQ1</accession>
<comment type="caution">
    <text evidence="7">The sequence shown here is derived from an EMBL/GenBank/DDBJ whole genome shotgun (WGS) entry which is preliminary data.</text>
</comment>
<evidence type="ECO:0000256" key="4">
    <source>
        <dbReference type="ARBA" id="ARBA00022679"/>
    </source>
</evidence>
<keyword evidence="8" id="KW-1185">Reference proteome</keyword>
<dbReference type="PANTHER" id="PTHR30606:SF10">
    <property type="entry name" value="PHOSPHATIDYLINOSITOL MANNOSIDE ACYLTRANSFERASE"/>
    <property type="match status" value="1"/>
</dbReference>
<dbReference type="GO" id="GO:0005886">
    <property type="term" value="C:plasma membrane"/>
    <property type="evidence" value="ECO:0007669"/>
    <property type="project" value="UniProtKB-SubCell"/>
</dbReference>
<evidence type="ECO:0000256" key="5">
    <source>
        <dbReference type="ARBA" id="ARBA00023136"/>
    </source>
</evidence>
<protein>
    <submittedName>
        <fullName evidence="7">Glycosyl transferase</fullName>
    </submittedName>
</protein>
<dbReference type="OrthoDB" id="9808633at2"/>
<keyword evidence="2" id="KW-1003">Cell membrane</keyword>
<evidence type="ECO:0000256" key="3">
    <source>
        <dbReference type="ARBA" id="ARBA00022519"/>
    </source>
</evidence>
<dbReference type="PANTHER" id="PTHR30606">
    <property type="entry name" value="LIPID A BIOSYNTHESIS LAUROYL ACYLTRANSFERASE"/>
    <property type="match status" value="1"/>
</dbReference>
<keyword evidence="6" id="KW-0012">Acyltransferase</keyword>
<evidence type="ECO:0000313" key="7">
    <source>
        <dbReference type="EMBL" id="TLF51790.1"/>
    </source>
</evidence>
<comment type="subcellular location">
    <subcellularLocation>
        <location evidence="1">Cell inner membrane</location>
    </subcellularLocation>
</comment>
<dbReference type="GO" id="GO:0016746">
    <property type="term" value="F:acyltransferase activity"/>
    <property type="evidence" value="ECO:0007669"/>
    <property type="project" value="UniProtKB-KW"/>
</dbReference>
<dbReference type="RefSeq" id="WP_138180938.1">
    <property type="nucleotide sequence ID" value="NZ_VBUI01000009.1"/>
</dbReference>
<dbReference type="AlphaFoldDB" id="A0A5R8MIQ1"/>
<evidence type="ECO:0000256" key="6">
    <source>
        <dbReference type="ARBA" id="ARBA00023315"/>
    </source>
</evidence>
<organism evidence="7 8">
    <name type="scientific">Halomonas urmiana</name>
    <dbReference type="NCBI Taxonomy" id="490901"/>
    <lineage>
        <taxon>Bacteria</taxon>
        <taxon>Pseudomonadati</taxon>
        <taxon>Pseudomonadota</taxon>
        <taxon>Gammaproteobacteria</taxon>
        <taxon>Oceanospirillales</taxon>
        <taxon>Halomonadaceae</taxon>
        <taxon>Halomonas</taxon>
    </lineage>
</organism>
<keyword evidence="5" id="KW-0472">Membrane</keyword>
<evidence type="ECO:0000256" key="2">
    <source>
        <dbReference type="ARBA" id="ARBA00022475"/>
    </source>
</evidence>
<keyword evidence="3" id="KW-0997">Cell inner membrane</keyword>
<evidence type="ECO:0000313" key="8">
    <source>
        <dbReference type="Proteomes" id="UP000306973"/>
    </source>
</evidence>
<dbReference type="EMBL" id="VBUI01000009">
    <property type="protein sequence ID" value="TLF51790.1"/>
    <property type="molecule type" value="Genomic_DNA"/>
</dbReference>
<keyword evidence="4 7" id="KW-0808">Transferase</keyword>
<proteinExistence type="predicted"/>
<dbReference type="CDD" id="cd07984">
    <property type="entry name" value="LPLAT_LABLAT-like"/>
    <property type="match status" value="1"/>
</dbReference>
<gene>
    <name evidence="7" type="ORF">FEI13_07575</name>
</gene>
<dbReference type="Proteomes" id="UP000306973">
    <property type="component" value="Unassembled WGS sequence"/>
</dbReference>
<name>A0A5R8MIQ1_9GAMM</name>